<evidence type="ECO:0000259" key="7">
    <source>
        <dbReference type="PROSITE" id="PS50850"/>
    </source>
</evidence>
<dbReference type="GO" id="GO:0012505">
    <property type="term" value="C:endomembrane system"/>
    <property type="evidence" value="ECO:0007669"/>
    <property type="project" value="UniProtKB-SubCell"/>
</dbReference>
<feature type="transmembrane region" description="Helical" evidence="6">
    <location>
        <begin position="396"/>
        <end position="415"/>
    </location>
</feature>
<feature type="transmembrane region" description="Helical" evidence="6">
    <location>
        <begin position="105"/>
        <end position="127"/>
    </location>
</feature>
<dbReference type="InterPro" id="IPR020846">
    <property type="entry name" value="MFS_dom"/>
</dbReference>
<dbReference type="PROSITE" id="PS50850">
    <property type="entry name" value="MFS"/>
    <property type="match status" value="1"/>
</dbReference>
<proteinExistence type="predicted"/>
<evidence type="ECO:0000313" key="9">
    <source>
        <dbReference type="Proteomes" id="UP000198615"/>
    </source>
</evidence>
<feature type="transmembrane region" description="Helical" evidence="6">
    <location>
        <begin position="365"/>
        <end position="384"/>
    </location>
</feature>
<gene>
    <name evidence="8" type="ORF">SAMN05660686_03358</name>
</gene>
<name>A0A8G2EZM1_9PROT</name>
<feature type="transmembrane region" description="Helical" evidence="6">
    <location>
        <begin position="81"/>
        <end position="99"/>
    </location>
</feature>
<dbReference type="Proteomes" id="UP000198615">
    <property type="component" value="Unassembled WGS sequence"/>
</dbReference>
<comment type="subcellular location">
    <subcellularLocation>
        <location evidence="1">Endomembrane system</location>
        <topology evidence="1">Multi-pass membrane protein</topology>
    </subcellularLocation>
</comment>
<feature type="transmembrane region" description="Helical" evidence="6">
    <location>
        <begin position="331"/>
        <end position="353"/>
    </location>
</feature>
<evidence type="ECO:0000256" key="2">
    <source>
        <dbReference type="ARBA" id="ARBA00022448"/>
    </source>
</evidence>
<feature type="transmembrane region" description="Helical" evidence="6">
    <location>
        <begin position="148"/>
        <end position="167"/>
    </location>
</feature>
<dbReference type="SUPFAM" id="SSF103473">
    <property type="entry name" value="MFS general substrate transporter"/>
    <property type="match status" value="1"/>
</dbReference>
<organism evidence="8 9">
    <name type="scientific">Thalassobaculum litoreum DSM 18839</name>
    <dbReference type="NCBI Taxonomy" id="1123362"/>
    <lineage>
        <taxon>Bacteria</taxon>
        <taxon>Pseudomonadati</taxon>
        <taxon>Pseudomonadota</taxon>
        <taxon>Alphaproteobacteria</taxon>
        <taxon>Rhodospirillales</taxon>
        <taxon>Thalassobaculaceae</taxon>
        <taxon>Thalassobaculum</taxon>
    </lineage>
</organism>
<dbReference type="PANTHER" id="PTHR23519">
    <property type="entry name" value="AUTOPHAGY-RELATED PROTEIN 22"/>
    <property type="match status" value="1"/>
</dbReference>
<dbReference type="RefSeq" id="WP_028796013.1">
    <property type="nucleotide sequence ID" value="NZ_FNBW01000010.1"/>
</dbReference>
<evidence type="ECO:0000256" key="1">
    <source>
        <dbReference type="ARBA" id="ARBA00004127"/>
    </source>
</evidence>
<dbReference type="InterPro" id="IPR050495">
    <property type="entry name" value="ATG22/LtaA_families"/>
</dbReference>
<dbReference type="OrthoDB" id="9768783at2"/>
<sequence>MSRLPRAPVIGWCLYDWANSAFPTVISTFVFAAYFTKAVAPDETTGTFLWGNATAIAAVCIALLSPVLGAIADRTGKRKPWLAVFSLVCIVASAALWTVEPDPSFITRALALVIVATLGFEFATIFYNAMLAEVAPPDKIGRVSGLGWGLGYFGGLACLVVALFGFIQADPPPFGMGTEAEEPVRATFILVAVWFAVFSLPLLLFVPESRLRENEALDEAVGDGLKRIWTTLRRLRWSQPVTRFLVARMLYADGLTTLFTFGGIYAAGTFGMAFDEIIIFGISLNVTAGIGAAAFGWLDDRIGPKRTIFLALIGLVLFGVAALLAPDKTWFWGIGMALGTFMGPAQAASRTYMAKLAPPDQRAEMFGLFALSGKATNFAGPLLLGWATLAFDSQRAGMATIVLFLVAGLALLTTVREER</sequence>
<dbReference type="EMBL" id="FNBW01000010">
    <property type="protein sequence ID" value="SDG09948.1"/>
    <property type="molecule type" value="Genomic_DNA"/>
</dbReference>
<dbReference type="PANTHER" id="PTHR23519:SF1">
    <property type="entry name" value="AUTOPHAGY-RELATED PROTEIN 22"/>
    <property type="match status" value="1"/>
</dbReference>
<dbReference type="Gene3D" id="1.20.1250.20">
    <property type="entry name" value="MFS general substrate transporter like domains"/>
    <property type="match status" value="1"/>
</dbReference>
<dbReference type="InterPro" id="IPR036259">
    <property type="entry name" value="MFS_trans_sf"/>
</dbReference>
<keyword evidence="5 6" id="KW-0472">Membrane</keyword>
<accession>A0A8G2EZM1</accession>
<dbReference type="GO" id="GO:0022857">
    <property type="term" value="F:transmembrane transporter activity"/>
    <property type="evidence" value="ECO:0007669"/>
    <property type="project" value="InterPro"/>
</dbReference>
<feature type="transmembrane region" description="Helical" evidence="6">
    <location>
        <begin position="12"/>
        <end position="35"/>
    </location>
</feature>
<feature type="transmembrane region" description="Helical" evidence="6">
    <location>
        <begin position="277"/>
        <end position="298"/>
    </location>
</feature>
<evidence type="ECO:0000256" key="5">
    <source>
        <dbReference type="ARBA" id="ARBA00023136"/>
    </source>
</evidence>
<dbReference type="InterPro" id="IPR024671">
    <property type="entry name" value="Atg22-like"/>
</dbReference>
<feature type="transmembrane region" description="Helical" evidence="6">
    <location>
        <begin position="307"/>
        <end position="325"/>
    </location>
</feature>
<keyword evidence="2" id="KW-0813">Transport</keyword>
<feature type="transmembrane region" description="Helical" evidence="6">
    <location>
        <begin position="244"/>
        <end position="265"/>
    </location>
</feature>
<dbReference type="Pfam" id="PF11700">
    <property type="entry name" value="ATG22"/>
    <property type="match status" value="1"/>
</dbReference>
<keyword evidence="3 6" id="KW-0812">Transmembrane</keyword>
<reference evidence="8 9" key="1">
    <citation type="submission" date="2016-10" db="EMBL/GenBank/DDBJ databases">
        <authorList>
            <person name="Varghese N."/>
            <person name="Submissions S."/>
        </authorList>
    </citation>
    <scope>NUCLEOTIDE SEQUENCE [LARGE SCALE GENOMIC DNA]</scope>
    <source>
        <strain evidence="8 9">DSM 18839</strain>
    </source>
</reference>
<protein>
    <submittedName>
        <fullName evidence="8">MFS transporter, UMF1 family</fullName>
    </submittedName>
</protein>
<feature type="transmembrane region" description="Helical" evidence="6">
    <location>
        <begin position="187"/>
        <end position="206"/>
    </location>
</feature>
<feature type="transmembrane region" description="Helical" evidence="6">
    <location>
        <begin position="47"/>
        <end position="69"/>
    </location>
</feature>
<evidence type="ECO:0000256" key="4">
    <source>
        <dbReference type="ARBA" id="ARBA00022989"/>
    </source>
</evidence>
<keyword evidence="9" id="KW-1185">Reference proteome</keyword>
<feature type="domain" description="Major facilitator superfamily (MFS) profile" evidence="7">
    <location>
        <begin position="1"/>
        <end position="419"/>
    </location>
</feature>
<evidence type="ECO:0000313" key="8">
    <source>
        <dbReference type="EMBL" id="SDG09948.1"/>
    </source>
</evidence>
<evidence type="ECO:0000256" key="3">
    <source>
        <dbReference type="ARBA" id="ARBA00022692"/>
    </source>
</evidence>
<dbReference type="AlphaFoldDB" id="A0A8G2EZM1"/>
<evidence type="ECO:0000256" key="6">
    <source>
        <dbReference type="SAM" id="Phobius"/>
    </source>
</evidence>
<comment type="caution">
    <text evidence="8">The sequence shown here is derived from an EMBL/GenBank/DDBJ whole genome shotgun (WGS) entry which is preliminary data.</text>
</comment>
<keyword evidence="4 6" id="KW-1133">Transmembrane helix</keyword>